<gene>
    <name evidence="2" type="ORF">LZ495_00180</name>
</gene>
<dbReference type="EMBL" id="JAKFHA010000001">
    <property type="protein sequence ID" value="MCF2525645.1"/>
    <property type="molecule type" value="Genomic_DNA"/>
</dbReference>
<feature type="compositionally biased region" description="Low complexity" evidence="1">
    <location>
        <begin position="1"/>
        <end position="16"/>
    </location>
</feature>
<dbReference type="Proteomes" id="UP001165378">
    <property type="component" value="Unassembled WGS sequence"/>
</dbReference>
<dbReference type="AlphaFoldDB" id="A0AA41TY08"/>
<dbReference type="RefSeq" id="WP_235049679.1">
    <property type="nucleotide sequence ID" value="NZ_JAKFHA010000001.1"/>
</dbReference>
<feature type="region of interest" description="Disordered" evidence="1">
    <location>
        <begin position="1"/>
        <end position="26"/>
    </location>
</feature>
<evidence type="ECO:0000256" key="1">
    <source>
        <dbReference type="SAM" id="MobiDB-lite"/>
    </source>
</evidence>
<protein>
    <submittedName>
        <fullName evidence="2">Uncharacterized protein</fullName>
    </submittedName>
</protein>
<name>A0AA41TY08_9ACTN</name>
<sequence>MTDSTDSTESTGSTSEPVRIRRTPPPELAAVAAQHPGGSVAQIDSTYVDDPDGYVPPEAIAGAWIVAEDGTLTGEFAVNPRHGPPQDDFTKLTEPDHWLGWLPGDPERAVLDGIVECLTSQAPGAVVDWLKVTGTPAFLTGGIPQADGGEADPTRRSVLVVRAAMAVPFALSVRAPERRREILWGVFSWVAVDLHRPEQRKDRTWLDLWTPLERAKELLDERVYSVGTPAEDPDGPLTG</sequence>
<proteinExistence type="predicted"/>
<keyword evidence="3" id="KW-1185">Reference proteome</keyword>
<evidence type="ECO:0000313" key="3">
    <source>
        <dbReference type="Proteomes" id="UP001165378"/>
    </source>
</evidence>
<accession>A0AA41TY08</accession>
<comment type="caution">
    <text evidence="2">The sequence shown here is derived from an EMBL/GenBank/DDBJ whole genome shotgun (WGS) entry which is preliminary data.</text>
</comment>
<organism evidence="2 3">
    <name type="scientific">Yinghuangia soli</name>
    <dbReference type="NCBI Taxonomy" id="2908204"/>
    <lineage>
        <taxon>Bacteria</taxon>
        <taxon>Bacillati</taxon>
        <taxon>Actinomycetota</taxon>
        <taxon>Actinomycetes</taxon>
        <taxon>Kitasatosporales</taxon>
        <taxon>Streptomycetaceae</taxon>
        <taxon>Yinghuangia</taxon>
    </lineage>
</organism>
<reference evidence="2" key="1">
    <citation type="submission" date="2022-01" db="EMBL/GenBank/DDBJ databases">
        <title>Genome-Based Taxonomic Classification of the Phylum Actinobacteria.</title>
        <authorList>
            <person name="Gao Y."/>
        </authorList>
    </citation>
    <scope>NUCLEOTIDE SEQUENCE</scope>
    <source>
        <strain evidence="2">KLBMP 8922</strain>
    </source>
</reference>
<evidence type="ECO:0000313" key="2">
    <source>
        <dbReference type="EMBL" id="MCF2525645.1"/>
    </source>
</evidence>